<dbReference type="InParanoid" id="A0A1S0TU88"/>
<dbReference type="CTD" id="9946475"/>
<evidence type="ECO:0000256" key="1">
    <source>
        <dbReference type="SAM" id="MobiDB-lite"/>
    </source>
</evidence>
<dbReference type="AlphaFoldDB" id="A0A1S0TU88"/>
<name>A0A1S0TU88_LOALO</name>
<reference evidence="2" key="1">
    <citation type="submission" date="2012-04" db="EMBL/GenBank/DDBJ databases">
        <title>The Genome Sequence of Loa loa.</title>
        <authorList>
            <consortium name="The Broad Institute Genome Sequencing Platform"/>
            <consortium name="Broad Institute Genome Sequencing Center for Infectious Disease"/>
            <person name="Nutman T.B."/>
            <person name="Fink D.L."/>
            <person name="Russ C."/>
            <person name="Young S."/>
            <person name="Zeng Q."/>
            <person name="Gargeya S."/>
            <person name="Alvarado L."/>
            <person name="Berlin A."/>
            <person name="Chapman S.B."/>
            <person name="Chen Z."/>
            <person name="Freedman E."/>
            <person name="Gellesch M."/>
            <person name="Goldberg J."/>
            <person name="Griggs A."/>
            <person name="Gujja S."/>
            <person name="Heilman E.R."/>
            <person name="Heiman D."/>
            <person name="Howarth C."/>
            <person name="Mehta T."/>
            <person name="Neiman D."/>
            <person name="Pearson M."/>
            <person name="Roberts A."/>
            <person name="Saif S."/>
            <person name="Shea T."/>
            <person name="Shenoy N."/>
            <person name="Sisk P."/>
            <person name="Stolte C."/>
            <person name="Sykes S."/>
            <person name="White J."/>
            <person name="Yandava C."/>
            <person name="Haas B."/>
            <person name="Henn M.R."/>
            <person name="Nusbaum C."/>
            <person name="Birren B."/>
        </authorList>
    </citation>
    <scope>NUCLEOTIDE SEQUENCE [LARGE SCALE GENOMIC DNA]</scope>
</reference>
<gene>
    <name evidence="2" type="ORF">LOAG_09043</name>
</gene>
<proteinExistence type="predicted"/>
<dbReference type="GeneID" id="9946475"/>
<accession>A0A1S0TU88</accession>
<organism evidence="2">
    <name type="scientific">Loa loa</name>
    <name type="common">Eye worm</name>
    <name type="synonym">Filaria loa</name>
    <dbReference type="NCBI Taxonomy" id="7209"/>
    <lineage>
        <taxon>Eukaryota</taxon>
        <taxon>Metazoa</taxon>
        <taxon>Ecdysozoa</taxon>
        <taxon>Nematoda</taxon>
        <taxon>Chromadorea</taxon>
        <taxon>Rhabditida</taxon>
        <taxon>Spirurina</taxon>
        <taxon>Spiruromorpha</taxon>
        <taxon>Filarioidea</taxon>
        <taxon>Onchocercidae</taxon>
        <taxon>Loa</taxon>
    </lineage>
</organism>
<protein>
    <submittedName>
        <fullName evidence="2">Uncharacterized protein</fullName>
    </submittedName>
</protein>
<feature type="compositionally biased region" description="Basic and acidic residues" evidence="1">
    <location>
        <begin position="35"/>
        <end position="46"/>
    </location>
</feature>
<feature type="region of interest" description="Disordered" evidence="1">
    <location>
        <begin position="16"/>
        <end position="46"/>
    </location>
</feature>
<sequence>MKFVFNEAAMNSREFLSNDEKRQYKNTTAELNRSGPKENPWHYLES</sequence>
<evidence type="ECO:0000313" key="2">
    <source>
        <dbReference type="EMBL" id="EFO19449.1"/>
    </source>
</evidence>
<dbReference type="EMBL" id="JH712181">
    <property type="protein sequence ID" value="EFO19449.1"/>
    <property type="molecule type" value="Genomic_DNA"/>
</dbReference>
<dbReference type="KEGG" id="loa:LOAG_09043"/>
<dbReference type="RefSeq" id="XP_003144620.1">
    <property type="nucleotide sequence ID" value="XM_003144572.1"/>
</dbReference>